<name>A0A3G8JI38_9ACTN</name>
<proteinExistence type="predicted"/>
<evidence type="ECO:0000259" key="1">
    <source>
        <dbReference type="Pfam" id="PF00561"/>
    </source>
</evidence>
<dbReference type="Proteomes" id="UP000271469">
    <property type="component" value="Chromosome"/>
</dbReference>
<gene>
    <name evidence="2" type="primary">dhmA2_1</name>
    <name evidence="2" type="ORF">D7316_01290</name>
</gene>
<keyword evidence="3" id="KW-1185">Reference proteome</keyword>
<dbReference type="OrthoDB" id="3249793at2"/>
<feature type="domain" description="AB hydrolase-1" evidence="1">
    <location>
        <begin position="32"/>
        <end position="285"/>
    </location>
</feature>
<dbReference type="KEGG" id="gom:D7316_01290"/>
<keyword evidence="2" id="KW-0378">Hydrolase</keyword>
<sequence>MARPSSGSPDSTPQRAETSLGPIEFVDHGSGPPVLFIHGSPGGFDQGALMTGFLTDTHRVVAVSRPGYLNTPISEANRSPQSQATQCAELMTALGIEEFAVMCWSGGGPTAYALAAAHPRRVNAVVAIAAVSTEFDPAGSLRGRVALGEEKMLFNRVGRWFATTLADKAPGAAISTLLSGEGDLTRAQAKELAAGIMDDEQQRTFATALFDTVSGSRKPGFENDFDQFATLRSPLGEVVAPVLLVHAKTDADVPYDQTLHASGSLPDARLLVIEVGTHLSAWLGPDAAEIQAAITRHLAPAAR</sequence>
<accession>A0A3G8JI38</accession>
<dbReference type="Gene3D" id="3.40.50.1820">
    <property type="entry name" value="alpha/beta hydrolase"/>
    <property type="match status" value="1"/>
</dbReference>
<dbReference type="SUPFAM" id="SSF53474">
    <property type="entry name" value="alpha/beta-Hydrolases"/>
    <property type="match status" value="1"/>
</dbReference>
<dbReference type="PANTHER" id="PTHR43798">
    <property type="entry name" value="MONOACYLGLYCEROL LIPASE"/>
    <property type="match status" value="1"/>
</dbReference>
<dbReference type="InterPro" id="IPR029058">
    <property type="entry name" value="AB_hydrolase_fold"/>
</dbReference>
<dbReference type="InterPro" id="IPR000073">
    <property type="entry name" value="AB_hydrolase_1"/>
</dbReference>
<organism evidence="2 3">
    <name type="scientific">Gordonia insulae</name>
    <dbReference type="NCBI Taxonomy" id="2420509"/>
    <lineage>
        <taxon>Bacteria</taxon>
        <taxon>Bacillati</taxon>
        <taxon>Actinomycetota</taxon>
        <taxon>Actinomycetes</taxon>
        <taxon>Mycobacteriales</taxon>
        <taxon>Gordoniaceae</taxon>
        <taxon>Gordonia</taxon>
    </lineage>
</organism>
<evidence type="ECO:0000313" key="2">
    <source>
        <dbReference type="EMBL" id="AZG44704.1"/>
    </source>
</evidence>
<dbReference type="EMBL" id="CP033972">
    <property type="protein sequence ID" value="AZG44704.1"/>
    <property type="molecule type" value="Genomic_DNA"/>
</dbReference>
<dbReference type="EC" id="3.8.1.5" evidence="2"/>
<dbReference type="InterPro" id="IPR050266">
    <property type="entry name" value="AB_hydrolase_sf"/>
</dbReference>
<evidence type="ECO:0000313" key="3">
    <source>
        <dbReference type="Proteomes" id="UP000271469"/>
    </source>
</evidence>
<dbReference type="GO" id="GO:0018786">
    <property type="term" value="F:haloalkane dehalogenase activity"/>
    <property type="evidence" value="ECO:0007669"/>
    <property type="project" value="UniProtKB-EC"/>
</dbReference>
<dbReference type="AlphaFoldDB" id="A0A3G8JI38"/>
<dbReference type="Pfam" id="PF00561">
    <property type="entry name" value="Abhydrolase_1"/>
    <property type="match status" value="1"/>
</dbReference>
<reference evidence="2 3" key="1">
    <citation type="submission" date="2018-11" db="EMBL/GenBank/DDBJ databases">
        <title>Gordonia insulae sp. nov., isolated from an island soil.</title>
        <authorList>
            <person name="Kim Y.S."/>
            <person name="Kim S.B."/>
        </authorList>
    </citation>
    <scope>NUCLEOTIDE SEQUENCE [LARGE SCALE GENOMIC DNA]</scope>
    <source>
        <strain evidence="2 3">MMS17-SY073</strain>
    </source>
</reference>
<protein>
    <submittedName>
        <fullName evidence="2">Haloalkane dehalogenase 2</fullName>
        <ecNumber evidence="2">3.8.1.5</ecNumber>
    </submittedName>
</protein>
<dbReference type="RefSeq" id="WP_124707526.1">
    <property type="nucleotide sequence ID" value="NZ_CP033972.1"/>
</dbReference>